<accession>A0ACC3D0W6</accession>
<evidence type="ECO:0000313" key="2">
    <source>
        <dbReference type="Proteomes" id="UP001186974"/>
    </source>
</evidence>
<feature type="non-terminal residue" evidence="1">
    <location>
        <position position="1"/>
    </location>
</feature>
<dbReference type="EMBL" id="JAWDJW010008764">
    <property type="protein sequence ID" value="KAK3060208.1"/>
    <property type="molecule type" value="Genomic_DNA"/>
</dbReference>
<gene>
    <name evidence="1" type="ORF">LTS18_009072</name>
</gene>
<reference evidence="1" key="1">
    <citation type="submission" date="2024-09" db="EMBL/GenBank/DDBJ databases">
        <title>Black Yeasts Isolated from many extreme environments.</title>
        <authorList>
            <person name="Coleine C."/>
            <person name="Stajich J.E."/>
            <person name="Selbmann L."/>
        </authorList>
    </citation>
    <scope>NUCLEOTIDE SEQUENCE</scope>
    <source>
        <strain evidence="1">CCFEE 5737</strain>
    </source>
</reference>
<keyword evidence="2" id="KW-1185">Reference proteome</keyword>
<protein>
    <submittedName>
        <fullName evidence="1">Uncharacterized protein</fullName>
    </submittedName>
</protein>
<sequence length="324" mass="36370">LQAQHRLEELEMNLDELGSLRRHVDEMEAKLRHYELREMDFERAQESHEDLQTELEAAKLQLVSRDGDQEMIRRAYERKIADLESQLQSTMKQSTLSSGNMPSSVQQVIDSALASSNNKLLQLKKTHNRLLHKYTEMEMRYQELLGEKEADAGPSANRDVDTSHLTSRAPHLSLPHTFSEPLLDSDYLDEHTRQSSRDMHASGGASSFPSRFQSLQVRPVDKRSQGRDQPHTSSSAPESVHDFHAYNPTAPLKSDRSIMSFGSSGSNKSDGRGTSNALTGFSWGFNSSTDLPGAANNLAPVKKSKEDDKKSTKSSRLRGIRGFM</sequence>
<name>A0ACC3D0W6_9PEZI</name>
<evidence type="ECO:0000313" key="1">
    <source>
        <dbReference type="EMBL" id="KAK3060208.1"/>
    </source>
</evidence>
<dbReference type="Proteomes" id="UP001186974">
    <property type="component" value="Unassembled WGS sequence"/>
</dbReference>
<proteinExistence type="predicted"/>
<comment type="caution">
    <text evidence="1">The sequence shown here is derived from an EMBL/GenBank/DDBJ whole genome shotgun (WGS) entry which is preliminary data.</text>
</comment>
<organism evidence="1 2">
    <name type="scientific">Coniosporium uncinatum</name>
    <dbReference type="NCBI Taxonomy" id="93489"/>
    <lineage>
        <taxon>Eukaryota</taxon>
        <taxon>Fungi</taxon>
        <taxon>Dikarya</taxon>
        <taxon>Ascomycota</taxon>
        <taxon>Pezizomycotina</taxon>
        <taxon>Dothideomycetes</taxon>
        <taxon>Dothideomycetes incertae sedis</taxon>
        <taxon>Coniosporium</taxon>
    </lineage>
</organism>